<evidence type="ECO:0000313" key="2">
    <source>
        <dbReference type="Proteomes" id="UP001187192"/>
    </source>
</evidence>
<dbReference type="EMBL" id="BTGU01000010">
    <property type="protein sequence ID" value="GMN39717.1"/>
    <property type="molecule type" value="Genomic_DNA"/>
</dbReference>
<reference evidence="1" key="1">
    <citation type="submission" date="2023-07" db="EMBL/GenBank/DDBJ databases">
        <title>draft genome sequence of fig (Ficus carica).</title>
        <authorList>
            <person name="Takahashi T."/>
            <person name="Nishimura K."/>
        </authorList>
    </citation>
    <scope>NUCLEOTIDE SEQUENCE</scope>
</reference>
<dbReference type="AlphaFoldDB" id="A0AA88D396"/>
<name>A0AA88D396_FICCA</name>
<keyword evidence="2" id="KW-1185">Reference proteome</keyword>
<gene>
    <name evidence="1" type="ORF">TIFTF001_008942</name>
</gene>
<dbReference type="Proteomes" id="UP001187192">
    <property type="component" value="Unassembled WGS sequence"/>
</dbReference>
<organism evidence="1 2">
    <name type="scientific">Ficus carica</name>
    <name type="common">Common fig</name>
    <dbReference type="NCBI Taxonomy" id="3494"/>
    <lineage>
        <taxon>Eukaryota</taxon>
        <taxon>Viridiplantae</taxon>
        <taxon>Streptophyta</taxon>
        <taxon>Embryophyta</taxon>
        <taxon>Tracheophyta</taxon>
        <taxon>Spermatophyta</taxon>
        <taxon>Magnoliopsida</taxon>
        <taxon>eudicotyledons</taxon>
        <taxon>Gunneridae</taxon>
        <taxon>Pentapetalae</taxon>
        <taxon>rosids</taxon>
        <taxon>fabids</taxon>
        <taxon>Rosales</taxon>
        <taxon>Moraceae</taxon>
        <taxon>Ficeae</taxon>
        <taxon>Ficus</taxon>
    </lineage>
</organism>
<proteinExistence type="predicted"/>
<protein>
    <submittedName>
        <fullName evidence="1">Uncharacterized protein</fullName>
    </submittedName>
</protein>
<accession>A0AA88D396</accession>
<comment type="caution">
    <text evidence="1">The sequence shown here is derived from an EMBL/GenBank/DDBJ whole genome shotgun (WGS) entry which is preliminary data.</text>
</comment>
<sequence length="208" mass="22830">MTWPLPKLAAAEVPVLVAGAATEVPTLLFPPLPVLLVLQMKAKSAPGRNLIQSGQRNKKTLDPKAPSWEELPEQHIYVLVGNPRTPSPRRGTAGMQIKGYSYRRSPQNFGPIGCGYDICGYDCPSTVVDNRVGHPRSDSNLPGQDCSRVSLFAEYVNPRQAPRVYMWPPGPHKTLLERDGNSFPGWDLAIRTQRTPEPTSFCIGSGMP</sequence>
<evidence type="ECO:0000313" key="1">
    <source>
        <dbReference type="EMBL" id="GMN39717.1"/>
    </source>
</evidence>